<dbReference type="Gene3D" id="3.40.50.1240">
    <property type="entry name" value="Phosphoglycerate mutase-like"/>
    <property type="match status" value="1"/>
</dbReference>
<evidence type="ECO:0000313" key="2">
    <source>
        <dbReference type="Proteomes" id="UP000004061"/>
    </source>
</evidence>
<dbReference type="SUPFAM" id="SSF53254">
    <property type="entry name" value="Phosphoglycerate mutase-like"/>
    <property type="match status" value="1"/>
</dbReference>
<dbReference type="PANTHER" id="PTHR16469:SF27">
    <property type="entry name" value="UBIQUITIN-ASSOCIATED AND SH3 DOMAIN-CONTAINING BA-RELATED"/>
    <property type="match status" value="1"/>
</dbReference>
<keyword evidence="2" id="KW-1185">Reference proteome</keyword>
<dbReference type="InterPro" id="IPR029033">
    <property type="entry name" value="His_PPase_superfam"/>
</dbReference>
<organism evidence="1 2">
    <name type="scientific">Limnospira maxima CS-328</name>
    <dbReference type="NCBI Taxonomy" id="513049"/>
    <lineage>
        <taxon>Bacteria</taxon>
        <taxon>Bacillati</taxon>
        <taxon>Cyanobacteriota</taxon>
        <taxon>Cyanophyceae</taxon>
        <taxon>Oscillatoriophycideae</taxon>
        <taxon>Oscillatoriales</taxon>
        <taxon>Sirenicapillariaceae</taxon>
        <taxon>Limnospira</taxon>
    </lineage>
</organism>
<dbReference type="EMBL" id="ABYK01000016">
    <property type="protein sequence ID" value="EDZ94662.1"/>
    <property type="molecule type" value="Genomic_DNA"/>
</dbReference>
<comment type="caution">
    <text evidence="1">The sequence shown here is derived from an EMBL/GenBank/DDBJ whole genome shotgun (WGS) entry which is preliminary data.</text>
</comment>
<reference evidence="1 2" key="1">
    <citation type="journal article" date="2011" name="Appl. Environ. Microbiol.">
        <title>Contribution of a Sodium Ion Gradient to Energy Conservation during Fermentation in the Cyanobacterium Arthrospira (Spirulina) maxima CS-328.</title>
        <authorList>
            <person name="Carrieri D."/>
            <person name="Ananyev G."/>
            <person name="Lenz O."/>
            <person name="Bryant D.A."/>
            <person name="Dismukes G.C."/>
        </authorList>
    </citation>
    <scope>NUCLEOTIDE SEQUENCE [LARGE SCALE GENOMIC DNA]</scope>
    <source>
        <strain evidence="1 2">CS-328</strain>
    </source>
</reference>
<dbReference type="PANTHER" id="PTHR16469">
    <property type="entry name" value="UBIQUITIN-ASSOCIATED AND SH3 DOMAIN-CONTAINING BA-RELATED"/>
    <property type="match status" value="1"/>
</dbReference>
<dbReference type="AlphaFoldDB" id="B5W184"/>
<dbReference type="CDD" id="cd07040">
    <property type="entry name" value="HP"/>
    <property type="match status" value="1"/>
</dbReference>
<dbReference type="SMART" id="SM00855">
    <property type="entry name" value="PGAM"/>
    <property type="match status" value="1"/>
</dbReference>
<sequence length="232" mass="26628">MAENRYDRVSFFDITTLIMTQTVWIARHGNRIDFVNPEWFNTAERRYDPHLSPDGLVQAKQLARRLVGEGITQIFSSPFLRTVQTTEACAKTLDLPIKLDWGLGEWLNPEWMKESPEILPLETLRAKFPRIDTTYPMGTPKYPETWEECLMRTKEVVQRLMAAYPDDNLLLIGHGASVLGTAMGLIPTLQETDIHASLCCLVKLVHKQGEWVMELNGDTSHLSDTEEEIRFH</sequence>
<accession>B5W184</accession>
<evidence type="ECO:0000313" key="1">
    <source>
        <dbReference type="EMBL" id="EDZ94662.1"/>
    </source>
</evidence>
<gene>
    <name evidence="1" type="ORF">AmaxDRAFT_2528</name>
</gene>
<proteinExistence type="predicted"/>
<dbReference type="Pfam" id="PF00300">
    <property type="entry name" value="His_Phos_1"/>
    <property type="match status" value="1"/>
</dbReference>
<dbReference type="InterPro" id="IPR013078">
    <property type="entry name" value="His_Pase_superF_clade-1"/>
</dbReference>
<dbReference type="Proteomes" id="UP000004061">
    <property type="component" value="Unassembled WGS sequence"/>
</dbReference>
<protein>
    <submittedName>
        <fullName evidence="1">Phosphoglycerate mutase</fullName>
    </submittedName>
</protein>
<name>B5W184_LIMMA</name>
<dbReference type="InterPro" id="IPR051710">
    <property type="entry name" value="Phosphatase_SH3-domain"/>
</dbReference>